<feature type="transmembrane region" description="Helical" evidence="6">
    <location>
        <begin position="206"/>
        <end position="228"/>
    </location>
</feature>
<reference evidence="8 9" key="1">
    <citation type="submission" date="2023-07" db="EMBL/GenBank/DDBJ databases">
        <title>Sorghum-associated microbial communities from plants grown in Nebraska, USA.</title>
        <authorList>
            <person name="Schachtman D."/>
        </authorList>
    </citation>
    <scope>NUCLEOTIDE SEQUENCE [LARGE SCALE GENOMIC DNA]</scope>
    <source>
        <strain evidence="8 9">4256</strain>
    </source>
</reference>
<keyword evidence="2" id="KW-0813">Transport</keyword>
<dbReference type="CDD" id="cd17473">
    <property type="entry name" value="MFS_arabinose_efflux_permease_like"/>
    <property type="match status" value="1"/>
</dbReference>
<proteinExistence type="predicted"/>
<dbReference type="PANTHER" id="PTHR23506:SF23">
    <property type="entry name" value="GH10249P"/>
    <property type="match status" value="1"/>
</dbReference>
<dbReference type="InterPro" id="IPR050930">
    <property type="entry name" value="MFS_Vesicular_Transporter"/>
</dbReference>
<gene>
    <name evidence="8" type="ORF">J2W40_002371</name>
</gene>
<evidence type="ECO:0000256" key="4">
    <source>
        <dbReference type="ARBA" id="ARBA00022989"/>
    </source>
</evidence>
<evidence type="ECO:0000313" key="8">
    <source>
        <dbReference type="EMBL" id="MDR7155539.1"/>
    </source>
</evidence>
<dbReference type="InterPro" id="IPR036259">
    <property type="entry name" value="MFS_trans_sf"/>
</dbReference>
<evidence type="ECO:0000256" key="1">
    <source>
        <dbReference type="ARBA" id="ARBA00004141"/>
    </source>
</evidence>
<dbReference type="Gene3D" id="1.20.1250.20">
    <property type="entry name" value="MFS general substrate transporter like domains"/>
    <property type="match status" value="1"/>
</dbReference>
<feature type="transmembrane region" description="Helical" evidence="6">
    <location>
        <begin position="77"/>
        <end position="95"/>
    </location>
</feature>
<dbReference type="RefSeq" id="WP_310224929.1">
    <property type="nucleotide sequence ID" value="NZ_JAVDWV010000010.1"/>
</dbReference>
<dbReference type="PANTHER" id="PTHR23506">
    <property type="entry name" value="GH10249P"/>
    <property type="match status" value="1"/>
</dbReference>
<evidence type="ECO:0000256" key="2">
    <source>
        <dbReference type="ARBA" id="ARBA00022448"/>
    </source>
</evidence>
<feature type="transmembrane region" description="Helical" evidence="6">
    <location>
        <begin position="101"/>
        <end position="123"/>
    </location>
</feature>
<keyword evidence="5 6" id="KW-0472">Membrane</keyword>
<dbReference type="SUPFAM" id="SSF103473">
    <property type="entry name" value="MFS general substrate transporter"/>
    <property type="match status" value="1"/>
</dbReference>
<feature type="transmembrane region" description="Helical" evidence="6">
    <location>
        <begin position="271"/>
        <end position="290"/>
    </location>
</feature>
<dbReference type="PROSITE" id="PS00216">
    <property type="entry name" value="SUGAR_TRANSPORT_1"/>
    <property type="match status" value="1"/>
</dbReference>
<keyword evidence="4 6" id="KW-1133">Transmembrane helix</keyword>
<keyword evidence="9" id="KW-1185">Reference proteome</keyword>
<comment type="subcellular location">
    <subcellularLocation>
        <location evidence="1">Membrane</location>
        <topology evidence="1">Multi-pass membrane protein</topology>
    </subcellularLocation>
</comment>
<feature type="transmembrane region" description="Helical" evidence="6">
    <location>
        <begin position="296"/>
        <end position="318"/>
    </location>
</feature>
<feature type="transmembrane region" description="Helical" evidence="6">
    <location>
        <begin position="167"/>
        <end position="185"/>
    </location>
</feature>
<evidence type="ECO:0000256" key="3">
    <source>
        <dbReference type="ARBA" id="ARBA00022692"/>
    </source>
</evidence>
<evidence type="ECO:0000259" key="7">
    <source>
        <dbReference type="PROSITE" id="PS50850"/>
    </source>
</evidence>
<dbReference type="InterPro" id="IPR011701">
    <property type="entry name" value="MFS"/>
</dbReference>
<protein>
    <submittedName>
        <fullName evidence="8">MFS family permease</fullName>
    </submittedName>
</protein>
<accession>A0ABU1X1W4</accession>
<organism evidence="8 9">
    <name type="scientific">Sphingobium xenophagum</name>
    <dbReference type="NCBI Taxonomy" id="121428"/>
    <lineage>
        <taxon>Bacteria</taxon>
        <taxon>Pseudomonadati</taxon>
        <taxon>Pseudomonadota</taxon>
        <taxon>Alphaproteobacteria</taxon>
        <taxon>Sphingomonadales</taxon>
        <taxon>Sphingomonadaceae</taxon>
        <taxon>Sphingobium</taxon>
    </lineage>
</organism>
<dbReference type="Proteomes" id="UP001267638">
    <property type="component" value="Unassembled WGS sequence"/>
</dbReference>
<feature type="domain" description="Major facilitator superfamily (MFS) profile" evidence="7">
    <location>
        <begin position="8"/>
        <end position="384"/>
    </location>
</feature>
<dbReference type="InterPro" id="IPR005829">
    <property type="entry name" value="Sugar_transporter_CS"/>
</dbReference>
<evidence type="ECO:0000313" key="9">
    <source>
        <dbReference type="Proteomes" id="UP001267638"/>
    </source>
</evidence>
<feature type="transmembrane region" description="Helical" evidence="6">
    <location>
        <begin position="12"/>
        <end position="34"/>
    </location>
</feature>
<feature type="transmembrane region" description="Helical" evidence="6">
    <location>
        <begin position="40"/>
        <end position="65"/>
    </location>
</feature>
<comment type="caution">
    <text evidence="8">The sequence shown here is derived from an EMBL/GenBank/DDBJ whole genome shotgun (WGS) entry which is preliminary data.</text>
</comment>
<dbReference type="Pfam" id="PF07690">
    <property type="entry name" value="MFS_1"/>
    <property type="match status" value="1"/>
</dbReference>
<feature type="transmembrane region" description="Helical" evidence="6">
    <location>
        <begin position="357"/>
        <end position="378"/>
    </location>
</feature>
<keyword evidence="3 6" id="KW-0812">Transmembrane</keyword>
<feature type="transmembrane region" description="Helical" evidence="6">
    <location>
        <begin position="135"/>
        <end position="161"/>
    </location>
</feature>
<dbReference type="InterPro" id="IPR020846">
    <property type="entry name" value="MFS_dom"/>
</dbReference>
<feature type="transmembrane region" description="Helical" evidence="6">
    <location>
        <begin position="330"/>
        <end position="351"/>
    </location>
</feature>
<evidence type="ECO:0000256" key="6">
    <source>
        <dbReference type="SAM" id="Phobius"/>
    </source>
</evidence>
<feature type="transmembrane region" description="Helical" evidence="6">
    <location>
        <begin position="240"/>
        <end position="259"/>
    </location>
</feature>
<name>A0ABU1X1W4_SPHXE</name>
<dbReference type="PROSITE" id="PS50850">
    <property type="entry name" value="MFS"/>
    <property type="match status" value="1"/>
</dbReference>
<dbReference type="EMBL" id="JAVDWV010000010">
    <property type="protein sequence ID" value="MDR7155539.1"/>
    <property type="molecule type" value="Genomic_DNA"/>
</dbReference>
<sequence length="392" mass="40582">MRHATTRHGVILMLAAVMPTMAIIALVPVLPLLLREFADVPGAAVLVPMALTVPALCVALFSPLAGWLSDRLGRKRLLIGALLGYAGFGLLPLLLDSLYAIFAVRVALGLAEAVIMTVATAMVGDYFEGERRERWVSIQIATASVSAIALIAMGGALGEIFGSRGPFWMYLLALPVAAAAAFILFEPHKVTKARSGLPDPSVLRSIGGLVAITFGIGLLFYTIVVQLGPVIEATGVTSPALIGVAGAAANVGVMLGSLLFGRVKARPAPHLLAWGLPLVALGYVGVALSTDFALTVASAVVICIGNGLMLPTMLAWVLRRLPPATRGRGTGVWTGAFFLAQFVAPIVATALSSLLGGMAGTFLFFSAAAAIGAGIALLRYRHAQPNLQGVTS</sequence>
<evidence type="ECO:0000256" key="5">
    <source>
        <dbReference type="ARBA" id="ARBA00023136"/>
    </source>
</evidence>